<feature type="transmembrane region" description="Helical" evidence="1">
    <location>
        <begin position="25"/>
        <end position="54"/>
    </location>
</feature>
<comment type="caution">
    <text evidence="2">The sequence shown here is derived from an EMBL/GenBank/DDBJ whole genome shotgun (WGS) entry which is preliminary data.</text>
</comment>
<reference evidence="2 3" key="1">
    <citation type="submission" date="2016-07" db="EMBL/GenBank/DDBJ databases">
        <title>Pervasive Adenine N6-methylation of Active Genes in Fungi.</title>
        <authorList>
            <consortium name="DOE Joint Genome Institute"/>
            <person name="Mondo S.J."/>
            <person name="Dannebaum R.O."/>
            <person name="Kuo R.C."/>
            <person name="Labutti K."/>
            <person name="Haridas S."/>
            <person name="Kuo A."/>
            <person name="Salamov A."/>
            <person name="Ahrendt S.R."/>
            <person name="Lipzen A."/>
            <person name="Sullivan W."/>
            <person name="Andreopoulos W.B."/>
            <person name="Clum A."/>
            <person name="Lindquist E."/>
            <person name="Daum C."/>
            <person name="Ramamoorthy G.K."/>
            <person name="Gryganskyi A."/>
            <person name="Culley D."/>
            <person name="Magnuson J.K."/>
            <person name="James T.Y."/>
            <person name="O'Malley M.A."/>
            <person name="Stajich J.E."/>
            <person name="Spatafora J.W."/>
            <person name="Visel A."/>
            <person name="Grigoriev I.V."/>
        </authorList>
    </citation>
    <scope>NUCLEOTIDE SEQUENCE [LARGE SCALE GENOMIC DNA]</scope>
    <source>
        <strain evidence="2 3">NRRL 2496</strain>
    </source>
</reference>
<dbReference type="OrthoDB" id="2281723at2759"/>
<organism evidence="2 3">
    <name type="scientific">Syncephalastrum racemosum</name>
    <name type="common">Filamentous fungus</name>
    <dbReference type="NCBI Taxonomy" id="13706"/>
    <lineage>
        <taxon>Eukaryota</taxon>
        <taxon>Fungi</taxon>
        <taxon>Fungi incertae sedis</taxon>
        <taxon>Mucoromycota</taxon>
        <taxon>Mucoromycotina</taxon>
        <taxon>Mucoromycetes</taxon>
        <taxon>Mucorales</taxon>
        <taxon>Syncephalastraceae</taxon>
        <taxon>Syncephalastrum</taxon>
    </lineage>
</organism>
<feature type="transmembrane region" description="Helical" evidence="1">
    <location>
        <begin position="187"/>
        <end position="211"/>
    </location>
</feature>
<evidence type="ECO:0008006" key="4">
    <source>
        <dbReference type="Google" id="ProtNLM"/>
    </source>
</evidence>
<dbReference type="OMA" id="WSINANE"/>
<keyword evidence="1" id="KW-0812">Transmembrane</keyword>
<feature type="transmembrane region" description="Helical" evidence="1">
    <location>
        <begin position="136"/>
        <end position="154"/>
    </location>
</feature>
<dbReference type="EMBL" id="MCGN01000004">
    <property type="protein sequence ID" value="ORY97548.1"/>
    <property type="molecule type" value="Genomic_DNA"/>
</dbReference>
<keyword evidence="3" id="KW-1185">Reference proteome</keyword>
<accession>A0A1X2HF51</accession>
<sequence length="294" mass="33616">MSKDWYYEITVSEESFPYTRDQISVIAKITICFMAISFVASSLVLLFWLLMWYIERPQLNRVSLRCVAMASAINLIDGIFDIVMWSINANETTCRGLSLTVDFLDILNVSLLAVIGINLVLVVVLSVKKRDKLERYYYPCIFVYSAIVIVAPLYEEIVTPMVVPDTIGCWYYDNVAERGYSRVSWMWFYGFVFLATVVGLGSVLVAIAYLARAERAVRNDMEIARRSSHPSISSAFRRSSAINQPRVVLRCILYPLVPLIVHIWGFTVQLIVTVNNPVPIWLVVMLLDQPRFLQ</sequence>
<protein>
    <recommendedName>
        <fullName evidence="4">G-protein coupled receptors family 1 profile domain-containing protein</fullName>
    </recommendedName>
</protein>
<name>A0A1X2HF51_SYNRA</name>
<dbReference type="STRING" id="13706.A0A1X2HF51"/>
<evidence type="ECO:0000313" key="2">
    <source>
        <dbReference type="EMBL" id="ORY97548.1"/>
    </source>
</evidence>
<gene>
    <name evidence="2" type="ORF">BCR43DRAFT_243130</name>
</gene>
<dbReference type="Proteomes" id="UP000242180">
    <property type="component" value="Unassembled WGS sequence"/>
</dbReference>
<evidence type="ECO:0000313" key="3">
    <source>
        <dbReference type="Proteomes" id="UP000242180"/>
    </source>
</evidence>
<dbReference type="InParanoid" id="A0A1X2HF51"/>
<evidence type="ECO:0000256" key="1">
    <source>
        <dbReference type="SAM" id="Phobius"/>
    </source>
</evidence>
<keyword evidence="1" id="KW-0472">Membrane</keyword>
<dbReference type="AlphaFoldDB" id="A0A1X2HF51"/>
<feature type="transmembrane region" description="Helical" evidence="1">
    <location>
        <begin position="107"/>
        <end position="127"/>
    </location>
</feature>
<feature type="transmembrane region" description="Helical" evidence="1">
    <location>
        <begin position="247"/>
        <end position="264"/>
    </location>
</feature>
<keyword evidence="1" id="KW-1133">Transmembrane helix</keyword>
<proteinExistence type="predicted"/>